<dbReference type="Proteomes" id="UP000675409">
    <property type="component" value="Unassembled WGS sequence"/>
</dbReference>
<dbReference type="EMBL" id="JABBYC010000034">
    <property type="protein sequence ID" value="MBL0887711.1"/>
    <property type="molecule type" value="Genomic_DNA"/>
</dbReference>
<feature type="transmembrane region" description="Helical" evidence="1">
    <location>
        <begin position="44"/>
        <end position="65"/>
    </location>
</feature>
<keyword evidence="1" id="KW-1133">Transmembrane helix</keyword>
<organism evidence="2 3">
    <name type="scientific">Myceligenerans indicum</name>
    <dbReference type="NCBI Taxonomy" id="2593663"/>
    <lineage>
        <taxon>Bacteria</taxon>
        <taxon>Bacillati</taxon>
        <taxon>Actinomycetota</taxon>
        <taxon>Actinomycetes</taxon>
        <taxon>Micrococcales</taxon>
        <taxon>Promicromonosporaceae</taxon>
        <taxon>Myceligenerans</taxon>
    </lineage>
</organism>
<sequence length="255" mass="26512">MSTAARQLGGSSLRRGAVIGLGVAGCLVAVVIEFALGEGSVVDALALIVSYLALTSGGSAAVVSIPRMNQYVLKDAAEPWTVRFARAAVRHQRLAWTIGGSFVLVLASGVYLAWFYVAASSVPVTGTVTTSGATDLQDCYVQGPDGAPDRRDECDAATVLLPGRPPVRDHVTVVGHVANRSPDGTGTCVEPARVVVTPYVDGNAGTAVRARSGEPADVSVTGATASAWLEVSVDQLHDDEVCRVDLRFTKVVLHD</sequence>
<evidence type="ECO:0000256" key="1">
    <source>
        <dbReference type="SAM" id="Phobius"/>
    </source>
</evidence>
<evidence type="ECO:0000313" key="2">
    <source>
        <dbReference type="EMBL" id="MBL0887711.1"/>
    </source>
</evidence>
<proteinExistence type="predicted"/>
<gene>
    <name evidence="2" type="ORF">HGK34_15735</name>
</gene>
<protein>
    <submittedName>
        <fullName evidence="2">Uncharacterized protein</fullName>
    </submittedName>
</protein>
<keyword evidence="1" id="KW-0812">Transmembrane</keyword>
<name>A0ABS1LN81_9MICO</name>
<comment type="caution">
    <text evidence="2">The sequence shown here is derived from an EMBL/GenBank/DDBJ whole genome shotgun (WGS) entry which is preliminary data.</text>
</comment>
<dbReference type="PROSITE" id="PS51257">
    <property type="entry name" value="PROKAR_LIPOPROTEIN"/>
    <property type="match status" value="1"/>
</dbReference>
<dbReference type="RefSeq" id="WP_201849126.1">
    <property type="nucleotide sequence ID" value="NZ_JABBYC010000034.1"/>
</dbReference>
<keyword evidence="1" id="KW-0472">Membrane</keyword>
<accession>A0ABS1LN81</accession>
<evidence type="ECO:0000313" key="3">
    <source>
        <dbReference type="Proteomes" id="UP000675409"/>
    </source>
</evidence>
<feature type="transmembrane region" description="Helical" evidence="1">
    <location>
        <begin position="12"/>
        <end position="32"/>
    </location>
</feature>
<keyword evidence="3" id="KW-1185">Reference proteome</keyword>
<feature type="transmembrane region" description="Helical" evidence="1">
    <location>
        <begin position="94"/>
        <end position="117"/>
    </location>
</feature>
<reference evidence="2 3" key="1">
    <citation type="journal article" date="2021" name="Arch. Microbiol.">
        <title>Myceligenerans indicum sp. nov., an actinobacterium isolated from mangrove sediment of Sundarbans, India.</title>
        <authorList>
            <person name="Asha K."/>
            <person name="Bhadury P."/>
        </authorList>
    </citation>
    <scope>NUCLEOTIDE SEQUENCE [LARGE SCALE GENOMIC DNA]</scope>
    <source>
        <strain evidence="2 3">I2</strain>
    </source>
</reference>